<name>A0A7W8BZM8_9BACT</name>
<keyword evidence="3" id="KW-0804">Transcription</keyword>
<dbReference type="AlphaFoldDB" id="A0A7W8BZM8"/>
<evidence type="ECO:0000256" key="2">
    <source>
        <dbReference type="ARBA" id="ARBA00023125"/>
    </source>
</evidence>
<dbReference type="GO" id="GO:0003700">
    <property type="term" value="F:DNA-binding transcription factor activity"/>
    <property type="evidence" value="ECO:0007669"/>
    <property type="project" value="InterPro"/>
</dbReference>
<protein>
    <submittedName>
        <fullName evidence="5">DNA-binding transcriptional MerR regulator</fullName>
    </submittedName>
</protein>
<dbReference type="PANTHER" id="PTHR30204">
    <property type="entry name" value="REDOX-CYCLING DRUG-SENSING TRANSCRIPTIONAL ACTIVATOR SOXR"/>
    <property type="match status" value="1"/>
</dbReference>
<keyword evidence="2 5" id="KW-0238">DNA-binding</keyword>
<keyword evidence="1" id="KW-0805">Transcription regulation</keyword>
<dbReference type="InterPro" id="IPR047057">
    <property type="entry name" value="MerR_fam"/>
</dbReference>
<dbReference type="PRINTS" id="PR00040">
    <property type="entry name" value="HTHMERR"/>
</dbReference>
<dbReference type="SMART" id="SM00422">
    <property type="entry name" value="HTH_MERR"/>
    <property type="match status" value="1"/>
</dbReference>
<evidence type="ECO:0000256" key="1">
    <source>
        <dbReference type="ARBA" id="ARBA00023015"/>
    </source>
</evidence>
<organism evidence="5 6">
    <name type="scientific">Desulfovibrio intestinalis</name>
    <dbReference type="NCBI Taxonomy" id="58621"/>
    <lineage>
        <taxon>Bacteria</taxon>
        <taxon>Pseudomonadati</taxon>
        <taxon>Thermodesulfobacteriota</taxon>
        <taxon>Desulfovibrionia</taxon>
        <taxon>Desulfovibrionales</taxon>
        <taxon>Desulfovibrionaceae</taxon>
        <taxon>Desulfovibrio</taxon>
    </lineage>
</organism>
<comment type="caution">
    <text evidence="5">The sequence shown here is derived from an EMBL/GenBank/DDBJ whole genome shotgun (WGS) entry which is preliminary data.</text>
</comment>
<sequence length="143" mass="16488">MKIGELAKLSGIQTVTIRFYEKEGLLDAPVRSDSNYRIYGNDDFERLRFIKHCRQHGIGLSDIRQLLAYKNNPQARCEFANALVKKHIVNVRMQIESLVHLEWQLEQLLECARKKPGRGIIDSLNKGDSCPDCARHRQQKARG</sequence>
<evidence type="ECO:0000256" key="3">
    <source>
        <dbReference type="ARBA" id="ARBA00023163"/>
    </source>
</evidence>
<evidence type="ECO:0000259" key="4">
    <source>
        <dbReference type="PROSITE" id="PS50937"/>
    </source>
</evidence>
<gene>
    <name evidence="5" type="ORF">HNQ38_000246</name>
</gene>
<accession>A0A7W8BZM8</accession>
<dbReference type="InterPro" id="IPR000551">
    <property type="entry name" value="MerR-type_HTH_dom"/>
</dbReference>
<evidence type="ECO:0000313" key="5">
    <source>
        <dbReference type="EMBL" id="MBB5142183.1"/>
    </source>
</evidence>
<reference evidence="5 6" key="1">
    <citation type="submission" date="2020-08" db="EMBL/GenBank/DDBJ databases">
        <title>Genomic Encyclopedia of Type Strains, Phase IV (KMG-IV): sequencing the most valuable type-strain genomes for metagenomic binning, comparative biology and taxonomic classification.</title>
        <authorList>
            <person name="Goeker M."/>
        </authorList>
    </citation>
    <scope>NUCLEOTIDE SEQUENCE [LARGE SCALE GENOMIC DNA]</scope>
    <source>
        <strain evidence="5 6">DSM 11275</strain>
    </source>
</reference>
<dbReference type="Gene3D" id="1.10.1660.10">
    <property type="match status" value="1"/>
</dbReference>
<keyword evidence="6" id="KW-1185">Reference proteome</keyword>
<dbReference type="RefSeq" id="WP_183717451.1">
    <property type="nucleotide sequence ID" value="NZ_JACHGO010000001.1"/>
</dbReference>
<evidence type="ECO:0000313" key="6">
    <source>
        <dbReference type="Proteomes" id="UP000539075"/>
    </source>
</evidence>
<dbReference type="PROSITE" id="PS50937">
    <property type="entry name" value="HTH_MERR_2"/>
    <property type="match status" value="1"/>
</dbReference>
<dbReference type="Pfam" id="PF13411">
    <property type="entry name" value="MerR_1"/>
    <property type="match status" value="1"/>
</dbReference>
<proteinExistence type="predicted"/>
<feature type="domain" description="HTH merR-type" evidence="4">
    <location>
        <begin position="1"/>
        <end position="69"/>
    </location>
</feature>
<dbReference type="SUPFAM" id="SSF46955">
    <property type="entry name" value="Putative DNA-binding domain"/>
    <property type="match status" value="1"/>
</dbReference>
<dbReference type="GO" id="GO:0003677">
    <property type="term" value="F:DNA binding"/>
    <property type="evidence" value="ECO:0007669"/>
    <property type="project" value="UniProtKB-KW"/>
</dbReference>
<dbReference type="Proteomes" id="UP000539075">
    <property type="component" value="Unassembled WGS sequence"/>
</dbReference>
<dbReference type="InterPro" id="IPR009061">
    <property type="entry name" value="DNA-bd_dom_put_sf"/>
</dbReference>
<dbReference type="PANTHER" id="PTHR30204:SF94">
    <property type="entry name" value="HEAVY METAL-DEPENDENT TRANSCRIPTIONAL REGULATOR HI_0293-RELATED"/>
    <property type="match status" value="1"/>
</dbReference>
<dbReference type="EMBL" id="JACHGO010000001">
    <property type="protein sequence ID" value="MBB5142183.1"/>
    <property type="molecule type" value="Genomic_DNA"/>
</dbReference>